<dbReference type="InterPro" id="IPR036244">
    <property type="entry name" value="TipA-like_antibiotic-bd"/>
</dbReference>
<comment type="caution">
    <text evidence="2">The sequence shown here is derived from an EMBL/GenBank/DDBJ whole genome shotgun (WGS) entry which is preliminary data.</text>
</comment>
<sequence>MINKQNIMDNKGSYGNFSKEEMEHYTEEARLRWGDTEAFKQSQERVQKMGKEGLRKVLAESGTLTREIAQSMNEGEDPTGERVQALILKHYEGLRAFYEPNLDIYLGLADIYVSDERFRANYENVAEGLAQFMHDAMMHFVKMREV</sequence>
<dbReference type="Pfam" id="PF07739">
    <property type="entry name" value="TipAS"/>
    <property type="match status" value="1"/>
</dbReference>
<evidence type="ECO:0000313" key="2">
    <source>
        <dbReference type="EMBL" id="OGZ17191.1"/>
    </source>
</evidence>
<evidence type="ECO:0000313" key="3">
    <source>
        <dbReference type="Proteomes" id="UP000178106"/>
    </source>
</evidence>
<dbReference type="InterPro" id="IPR012925">
    <property type="entry name" value="TipAS_dom"/>
</dbReference>
<protein>
    <recommendedName>
        <fullName evidence="1">TipAS antibiotic-recognition domain-containing protein</fullName>
    </recommendedName>
</protein>
<evidence type="ECO:0000259" key="1">
    <source>
        <dbReference type="Pfam" id="PF07739"/>
    </source>
</evidence>
<gene>
    <name evidence="2" type="ORF">A2494_03185</name>
</gene>
<dbReference type="AlphaFoldDB" id="A0A1G2DW00"/>
<dbReference type="SUPFAM" id="SSF89082">
    <property type="entry name" value="Antibiotic binding domain of TipA-like multidrug resistance regulators"/>
    <property type="match status" value="1"/>
</dbReference>
<dbReference type="Gene3D" id="1.10.490.50">
    <property type="entry name" value="Antibiotic binding domain of TipA-like multidrug resistance regulators"/>
    <property type="match status" value="1"/>
</dbReference>
<proteinExistence type="predicted"/>
<dbReference type="EMBL" id="MHLU01000147">
    <property type="protein sequence ID" value="OGZ17191.1"/>
    <property type="molecule type" value="Genomic_DNA"/>
</dbReference>
<feature type="domain" description="TipAS antibiotic-recognition" evidence="1">
    <location>
        <begin position="25"/>
        <end position="140"/>
    </location>
</feature>
<name>A0A1G2DW00_9BACT</name>
<accession>A0A1G2DW00</accession>
<organism evidence="2 3">
    <name type="scientific">Candidatus Lloydbacteria bacterium RIFOXYC12_FULL_46_25</name>
    <dbReference type="NCBI Taxonomy" id="1798670"/>
    <lineage>
        <taxon>Bacteria</taxon>
        <taxon>Candidatus Lloydiibacteriota</taxon>
    </lineage>
</organism>
<dbReference type="Proteomes" id="UP000178106">
    <property type="component" value="Unassembled WGS sequence"/>
</dbReference>
<reference evidence="2 3" key="1">
    <citation type="journal article" date="2016" name="Nat. Commun.">
        <title>Thousands of microbial genomes shed light on interconnected biogeochemical processes in an aquifer system.</title>
        <authorList>
            <person name="Anantharaman K."/>
            <person name="Brown C.T."/>
            <person name="Hug L.A."/>
            <person name="Sharon I."/>
            <person name="Castelle C.J."/>
            <person name="Probst A.J."/>
            <person name="Thomas B.C."/>
            <person name="Singh A."/>
            <person name="Wilkins M.J."/>
            <person name="Karaoz U."/>
            <person name="Brodie E.L."/>
            <person name="Williams K.H."/>
            <person name="Hubbard S.S."/>
            <person name="Banfield J.F."/>
        </authorList>
    </citation>
    <scope>NUCLEOTIDE SEQUENCE [LARGE SCALE GENOMIC DNA]</scope>
</reference>